<dbReference type="PANTHER" id="PTHR23423">
    <property type="entry name" value="ORGANIC SOLUTE TRANSPORTER-RELATED"/>
    <property type="match status" value="1"/>
</dbReference>
<gene>
    <name evidence="6" type="ORF">BRADI_1g39346v3</name>
</gene>
<feature type="transmembrane region" description="Helical" evidence="5">
    <location>
        <begin position="29"/>
        <end position="47"/>
    </location>
</feature>
<dbReference type="Proteomes" id="UP000008810">
    <property type="component" value="Chromosome 1"/>
</dbReference>
<protein>
    <submittedName>
        <fullName evidence="6 7">Uncharacterized protein</fullName>
    </submittedName>
</protein>
<keyword evidence="3 5" id="KW-1133">Transmembrane helix</keyword>
<dbReference type="GO" id="GO:0016020">
    <property type="term" value="C:membrane"/>
    <property type="evidence" value="ECO:0000318"/>
    <property type="project" value="GO_Central"/>
</dbReference>
<keyword evidence="2 5" id="KW-0812">Transmembrane</keyword>
<reference evidence="6" key="2">
    <citation type="submission" date="2017-06" db="EMBL/GenBank/DDBJ databases">
        <title>WGS assembly of Brachypodium distachyon.</title>
        <authorList>
            <consortium name="The International Brachypodium Initiative"/>
            <person name="Lucas S."/>
            <person name="Harmon-Smith M."/>
            <person name="Lail K."/>
            <person name="Tice H."/>
            <person name="Grimwood J."/>
            <person name="Bruce D."/>
            <person name="Barry K."/>
            <person name="Shu S."/>
            <person name="Lindquist E."/>
            <person name="Wang M."/>
            <person name="Pitluck S."/>
            <person name="Vogel J.P."/>
            <person name="Garvin D.F."/>
            <person name="Mockler T.C."/>
            <person name="Schmutz J."/>
            <person name="Rokhsar D."/>
            <person name="Bevan M.W."/>
        </authorList>
    </citation>
    <scope>NUCLEOTIDE SEQUENCE</scope>
    <source>
        <strain evidence="6">Bd21</strain>
    </source>
</reference>
<evidence type="ECO:0000256" key="4">
    <source>
        <dbReference type="ARBA" id="ARBA00023136"/>
    </source>
</evidence>
<dbReference type="InParanoid" id="A0A0Q3JKS3"/>
<evidence type="ECO:0000256" key="3">
    <source>
        <dbReference type="ARBA" id="ARBA00022989"/>
    </source>
</evidence>
<evidence type="ECO:0000313" key="6">
    <source>
        <dbReference type="EMBL" id="KQK18227.1"/>
    </source>
</evidence>
<dbReference type="STRING" id="15368.A0A0Q3JKS3"/>
<dbReference type="Gramene" id="KQK18227">
    <property type="protein sequence ID" value="KQK18227"/>
    <property type="gene ID" value="BRADI_1g39346v3"/>
</dbReference>
<evidence type="ECO:0000256" key="5">
    <source>
        <dbReference type="SAM" id="Phobius"/>
    </source>
</evidence>
<keyword evidence="4 5" id="KW-0472">Membrane</keyword>
<feature type="transmembrane region" description="Helical" evidence="5">
    <location>
        <begin position="59"/>
        <end position="84"/>
    </location>
</feature>
<evidence type="ECO:0000313" key="7">
    <source>
        <dbReference type="EnsemblPlants" id="KQK18227"/>
    </source>
</evidence>
<dbReference type="AlphaFoldDB" id="A0A0Q3JKS3"/>
<dbReference type="EnsemblPlants" id="KQK18227">
    <property type="protein sequence ID" value="KQK18227"/>
    <property type="gene ID" value="BRADI_1g39346v3"/>
</dbReference>
<evidence type="ECO:0000256" key="1">
    <source>
        <dbReference type="ARBA" id="ARBA00004141"/>
    </source>
</evidence>
<reference evidence="6 7" key="1">
    <citation type="journal article" date="2010" name="Nature">
        <title>Genome sequencing and analysis of the model grass Brachypodium distachyon.</title>
        <authorList>
            <consortium name="International Brachypodium Initiative"/>
        </authorList>
    </citation>
    <scope>NUCLEOTIDE SEQUENCE [LARGE SCALE GENOMIC DNA]</scope>
    <source>
        <strain evidence="6 7">Bd21</strain>
    </source>
</reference>
<name>A0A0Q3JKS3_BRADI</name>
<comment type="subcellular location">
    <subcellularLocation>
        <location evidence="1">Membrane</location>
        <topology evidence="1">Multi-pass membrane protein</topology>
    </subcellularLocation>
</comment>
<keyword evidence="8" id="KW-1185">Reference proteome</keyword>
<accession>A0A0Q3JKS3</accession>
<feature type="transmembrane region" description="Helical" evidence="5">
    <location>
        <begin position="96"/>
        <end position="115"/>
    </location>
</feature>
<proteinExistence type="predicted"/>
<dbReference type="EMBL" id="CM000880">
    <property type="protein sequence ID" value="KQK18227.1"/>
    <property type="molecule type" value="Genomic_DNA"/>
</dbReference>
<organism evidence="6">
    <name type="scientific">Brachypodium distachyon</name>
    <name type="common">Purple false brome</name>
    <name type="synonym">Trachynia distachya</name>
    <dbReference type="NCBI Taxonomy" id="15368"/>
    <lineage>
        <taxon>Eukaryota</taxon>
        <taxon>Viridiplantae</taxon>
        <taxon>Streptophyta</taxon>
        <taxon>Embryophyta</taxon>
        <taxon>Tracheophyta</taxon>
        <taxon>Spermatophyta</taxon>
        <taxon>Magnoliopsida</taxon>
        <taxon>Liliopsida</taxon>
        <taxon>Poales</taxon>
        <taxon>Poaceae</taxon>
        <taxon>BOP clade</taxon>
        <taxon>Pooideae</taxon>
        <taxon>Stipodae</taxon>
        <taxon>Brachypodieae</taxon>
        <taxon>Brachypodium</taxon>
    </lineage>
</organism>
<evidence type="ECO:0000256" key="2">
    <source>
        <dbReference type="ARBA" id="ARBA00022692"/>
    </source>
</evidence>
<dbReference type="Pfam" id="PF03619">
    <property type="entry name" value="Solute_trans_a"/>
    <property type="match status" value="1"/>
</dbReference>
<evidence type="ECO:0000313" key="8">
    <source>
        <dbReference type="Proteomes" id="UP000008810"/>
    </source>
</evidence>
<dbReference type="GO" id="GO:0022857">
    <property type="term" value="F:transmembrane transporter activity"/>
    <property type="evidence" value="ECO:0000318"/>
    <property type="project" value="GO_Central"/>
</dbReference>
<reference evidence="7" key="3">
    <citation type="submission" date="2018-08" db="UniProtKB">
        <authorList>
            <consortium name="EnsemblPlants"/>
        </authorList>
    </citation>
    <scope>IDENTIFICATION</scope>
    <source>
        <strain evidence="7">cv. Bd21</strain>
    </source>
</reference>
<sequence>MLHSDDCTSIFWAVHTLGQLSLVHNHTEFFSLHSIIIYMPWSFYCLLRSWHLTSLLAKFLCSKGIIFSFWQGCALDVLAAVGIIQSHDFWLGLEHIQEAIQNVLVILEMVIFSVLQQYTHFQWNQAYSLWTLQASHGWRVRSCRLQVTETMKVWLDVH</sequence>
<dbReference type="InterPro" id="IPR005178">
    <property type="entry name" value="Ostalpha/TMEM184C"/>
</dbReference>
<dbReference type="OrthoDB" id="5348404at2759"/>